<dbReference type="InterPro" id="IPR005021">
    <property type="entry name" value="Terminase_largesu-like"/>
</dbReference>
<dbReference type="InterPro" id="IPR046462">
    <property type="entry name" value="TerL_nuclease"/>
</dbReference>
<evidence type="ECO:0000259" key="1">
    <source>
        <dbReference type="Pfam" id="PF03354"/>
    </source>
</evidence>
<reference evidence="3 4" key="1">
    <citation type="submission" date="2009-04" db="EMBL/GenBank/DDBJ databases">
        <authorList>
            <person name="Qin X."/>
            <person name="Bachman B."/>
            <person name="Battles P."/>
            <person name="Bell A."/>
            <person name="Bess C."/>
            <person name="Bickham C."/>
            <person name="Chaboub L."/>
            <person name="Chen D."/>
            <person name="Coyle M."/>
            <person name="Deiros D.R."/>
            <person name="Dinh H."/>
            <person name="Forbes L."/>
            <person name="Fowler G."/>
            <person name="Francisco L."/>
            <person name="Fu Q."/>
            <person name="Gubbala S."/>
            <person name="Hale W."/>
            <person name="Han Y."/>
            <person name="Hemphill L."/>
            <person name="Highlander S.K."/>
            <person name="Hirani K."/>
            <person name="Hogues M."/>
            <person name="Jackson L."/>
            <person name="Jakkamsetti A."/>
            <person name="Javaid M."/>
            <person name="Jiang H."/>
            <person name="Korchina V."/>
            <person name="Kovar C."/>
            <person name="Lara F."/>
            <person name="Lee S."/>
            <person name="Mata R."/>
            <person name="Mathew T."/>
            <person name="Moen C."/>
            <person name="Morales K."/>
            <person name="Munidasa M."/>
            <person name="Nazareth L."/>
            <person name="Ngo R."/>
            <person name="Nguyen L."/>
            <person name="Okwuonu G."/>
            <person name="Ongeri F."/>
            <person name="Patil S."/>
            <person name="Petrosino J."/>
            <person name="Pham C."/>
            <person name="Pham P."/>
            <person name="Pu L.-L."/>
            <person name="Puazo M."/>
            <person name="Raj R."/>
            <person name="Reid J."/>
            <person name="Rouhana J."/>
            <person name="Saada N."/>
            <person name="Shang Y."/>
            <person name="Simmons D."/>
            <person name="Thornton R."/>
            <person name="Warren J."/>
            <person name="Weissenberger G."/>
            <person name="Zhang J."/>
            <person name="Zhang L."/>
            <person name="Zhou C."/>
            <person name="Zhu D."/>
            <person name="Muzny D."/>
            <person name="Worley K."/>
            <person name="Gibbs R."/>
        </authorList>
    </citation>
    <scope>NUCLEOTIDE SEQUENCE [LARGE SCALE GENOMIC DNA]</scope>
    <source>
        <strain evidence="3 4">ATCC 33313</strain>
    </source>
</reference>
<dbReference type="eggNOG" id="COG4626">
    <property type="taxonomic scope" value="Bacteria"/>
</dbReference>
<gene>
    <name evidence="3" type="ORF">HMPREF0877_0177</name>
</gene>
<dbReference type="GO" id="GO:0004519">
    <property type="term" value="F:endonuclease activity"/>
    <property type="evidence" value="ECO:0007669"/>
    <property type="project" value="InterPro"/>
</dbReference>
<feature type="domain" description="Terminase large subunit-like ATPase" evidence="1">
    <location>
        <begin position="114"/>
        <end position="288"/>
    </location>
</feature>
<proteinExistence type="predicted"/>
<dbReference type="PANTHER" id="PTHR41287">
    <property type="match status" value="1"/>
</dbReference>
<dbReference type="HOGENOM" id="CLU_026632_6_2_9"/>
<dbReference type="RefSeq" id="WP_002829105.1">
    <property type="nucleotide sequence ID" value="NZ_GG697136.1"/>
</dbReference>
<feature type="domain" description="Terminase large subunit-like endonuclease" evidence="2">
    <location>
        <begin position="304"/>
        <end position="571"/>
    </location>
</feature>
<dbReference type="Gene3D" id="3.40.50.300">
    <property type="entry name" value="P-loop containing nucleotide triphosphate hydrolases"/>
    <property type="match status" value="1"/>
</dbReference>
<protein>
    <submittedName>
        <fullName evidence="3">Putative phage terminase, large subunit</fullName>
    </submittedName>
</protein>
<dbReference type="Pfam" id="PF20441">
    <property type="entry name" value="TerL_nuclease"/>
    <property type="match status" value="1"/>
</dbReference>
<dbReference type="PANTHER" id="PTHR41287:SF1">
    <property type="entry name" value="PROTEIN YMFN"/>
    <property type="match status" value="1"/>
</dbReference>
<name>C5R882_WEIPA</name>
<organism evidence="3 4">
    <name type="scientific">Weissella paramesenteroides ATCC 33313</name>
    <dbReference type="NCBI Taxonomy" id="585506"/>
    <lineage>
        <taxon>Bacteria</taxon>
        <taxon>Bacillati</taxon>
        <taxon>Bacillota</taxon>
        <taxon>Bacilli</taxon>
        <taxon>Lactobacillales</taxon>
        <taxon>Lactobacillaceae</taxon>
        <taxon>Weissella</taxon>
    </lineage>
</organism>
<evidence type="ECO:0000313" key="3">
    <source>
        <dbReference type="EMBL" id="EER75666.1"/>
    </source>
</evidence>
<dbReference type="InterPro" id="IPR046461">
    <property type="entry name" value="TerL_ATPase"/>
</dbReference>
<dbReference type="InterPro" id="IPR027417">
    <property type="entry name" value="P-loop_NTPase"/>
</dbReference>
<dbReference type="Pfam" id="PF03354">
    <property type="entry name" value="TerL_ATPase"/>
    <property type="match status" value="1"/>
</dbReference>
<evidence type="ECO:0000313" key="4">
    <source>
        <dbReference type="Proteomes" id="UP000004528"/>
    </source>
</evidence>
<dbReference type="AlphaFoldDB" id="C5R882"/>
<dbReference type="EMBL" id="ACKU01000004">
    <property type="protein sequence ID" value="EER75666.1"/>
    <property type="molecule type" value="Genomic_DNA"/>
</dbReference>
<keyword evidence="4" id="KW-1185">Reference proteome</keyword>
<comment type="caution">
    <text evidence="3">The sequence shown here is derived from an EMBL/GenBank/DDBJ whole genome shotgun (WGS) entry which is preliminary data.</text>
</comment>
<dbReference type="Proteomes" id="UP000004528">
    <property type="component" value="Unassembled WGS sequence"/>
</dbReference>
<dbReference type="STRING" id="585506.HMPREF0877_0177"/>
<evidence type="ECO:0000259" key="2">
    <source>
        <dbReference type="Pfam" id="PF20441"/>
    </source>
</evidence>
<sequence length="604" mass="69844">MSGTETNPLKMDFSGQKKWWKELVEYYHGWYYLTEPSATLLTTYYAQLLVDGTVPASKENIMAAQRHLNDLERSKNDPDYPWVFDEEKAWRPIRFIEENTKPSKGTIKRLVLQPWQHFVLGNIFGWVDKETGLRRFNEGLIFVGRKNGKTTIQSGLAIYMAGFDGENGAEVYALANMKAQAGRLVDETIAMIDASEFLKKRFKTTKSMHKVEHQRTHSTILSLSAEKHSKDGFNTSFAVFDEIHEYKDYELIEVMRRSMGQRMQPLTVYISTAGTVLDGPMTDFFRSGKETLEQYDENLNERSFYYLAKIDDVKEADNPEMWIKANPNLPMMDGLSLLSNYKKDMRTPQQRRDWITKQFNLFSESGEQSLLDAETILANNDEIDESELAGIHPVAGFDLSDTEDFTAAALEFPLPDGRIFIKQHTWIPQARYDREEQYKERFNEWIEADEMTVLPGEHVDHGAVYDWLIEMDKQYTIRQINYDPAKAITLNAMLENQGFHTEVTRQGFTTLGGPLQNFKELMLDHKVVFNNSRLFKWYLSNVALVTDRNNNWMPTKTSRYRKIDGFAAALNCHVTIAPMLVSNINNSEPNLTYMSFEELMNLDA</sequence>
<accession>C5R882</accession>